<organism evidence="6 7">
    <name type="scientific">Strongylocentrotus purpuratus</name>
    <name type="common">Purple sea urchin</name>
    <dbReference type="NCBI Taxonomy" id="7668"/>
    <lineage>
        <taxon>Eukaryota</taxon>
        <taxon>Metazoa</taxon>
        <taxon>Echinodermata</taxon>
        <taxon>Eleutherozoa</taxon>
        <taxon>Echinozoa</taxon>
        <taxon>Echinoidea</taxon>
        <taxon>Euechinoidea</taxon>
        <taxon>Echinacea</taxon>
        <taxon>Camarodonta</taxon>
        <taxon>Echinidea</taxon>
        <taxon>Strongylocentrotidae</taxon>
        <taxon>Strongylocentrotus</taxon>
    </lineage>
</organism>
<evidence type="ECO:0000256" key="2">
    <source>
        <dbReference type="PROSITE-ProRule" id="PRU00447"/>
    </source>
</evidence>
<keyword evidence="3" id="KW-0175">Coiled coil</keyword>
<proteinExistence type="predicted"/>
<evidence type="ECO:0000256" key="3">
    <source>
        <dbReference type="SAM" id="Coils"/>
    </source>
</evidence>
<evidence type="ECO:0000313" key="7">
    <source>
        <dbReference type="Proteomes" id="UP000007110"/>
    </source>
</evidence>
<name>A0A7M7NRB9_STRPU</name>
<reference evidence="7" key="1">
    <citation type="submission" date="2015-02" db="EMBL/GenBank/DDBJ databases">
        <title>Genome sequencing for Strongylocentrotus purpuratus.</title>
        <authorList>
            <person name="Murali S."/>
            <person name="Liu Y."/>
            <person name="Vee V."/>
            <person name="English A."/>
            <person name="Wang M."/>
            <person name="Skinner E."/>
            <person name="Han Y."/>
            <person name="Muzny D.M."/>
            <person name="Worley K.C."/>
            <person name="Gibbs R.A."/>
        </authorList>
    </citation>
    <scope>NUCLEOTIDE SEQUENCE</scope>
</reference>
<dbReference type="AlphaFoldDB" id="A0A7M7NRB9"/>
<evidence type="ECO:0000256" key="4">
    <source>
        <dbReference type="SAM" id="MobiDB-lite"/>
    </source>
</evidence>
<feature type="region of interest" description="Disordered" evidence="4">
    <location>
        <begin position="417"/>
        <end position="493"/>
    </location>
</feature>
<keyword evidence="7" id="KW-1185">Reference proteome</keyword>
<dbReference type="Gene3D" id="3.10.20.10">
    <property type="match status" value="1"/>
</dbReference>
<dbReference type="Pfam" id="PF02017">
    <property type="entry name" value="CIDE-N"/>
    <property type="match status" value="1"/>
</dbReference>
<evidence type="ECO:0000259" key="5">
    <source>
        <dbReference type="PROSITE" id="PS51135"/>
    </source>
</evidence>
<accession>A0A7M7NRB9</accession>
<sequence>MAASAPAPRMFKVWHAEDKKLVLAKSLDELIEKGLAKLQKAREHFKCLRLSDGTDVDDDELFAFLQESEPVHFVFNDEEVPSYDHQITDTSEGEDDVVSLSSSTSTSSRRSLVFSTASTPSSHLLKSVPSTPTTSTSSKSVPSTPTTSTSSKSVPSTPTTSTSSKYVPSTPTTSTSSVDSDSDTAAETNEPEIITTQAATHTSPLEKRHLKRSAATSQRQATIGEFLGGGSVQTVNFVKKAKILREDGKNARYNSTVNKGCTEILNKNLFILTDKGGKGKLLKMGKEVVNKTYVFAKGKSVSKKAKAIQGEGLNARWTKTARSERMQELEEKLEGIKKDMQIAESNCNIKVSCEKFEEAESLRDKIKILQQRQRVCKIEIIDLQKRDHKAKRDLKYIQRKKDKEIPSDDDVQFVQADGSGATKHDDNSGATKHDVQSNQESGELTKPDDNSGATKHDAQSNQESGELTKPDDDSGATKHDGQSGENAKPHAVQ</sequence>
<keyword evidence="1 2" id="KW-0053">Apoptosis</keyword>
<evidence type="ECO:0000256" key="1">
    <source>
        <dbReference type="ARBA" id="ARBA00022703"/>
    </source>
</evidence>
<evidence type="ECO:0000313" key="6">
    <source>
        <dbReference type="EnsemblMetazoa" id="XP_030840526"/>
    </source>
</evidence>
<reference evidence="6" key="2">
    <citation type="submission" date="2021-01" db="UniProtKB">
        <authorList>
            <consortium name="EnsemblMetazoa"/>
        </authorList>
    </citation>
    <scope>IDENTIFICATION</scope>
</reference>
<feature type="coiled-coil region" evidence="3">
    <location>
        <begin position="319"/>
        <end position="346"/>
    </location>
</feature>
<feature type="compositionally biased region" description="Basic and acidic residues" evidence="4">
    <location>
        <begin position="422"/>
        <end position="435"/>
    </location>
</feature>
<feature type="region of interest" description="Disordered" evidence="4">
    <location>
        <begin position="109"/>
        <end position="216"/>
    </location>
</feature>
<protein>
    <recommendedName>
        <fullName evidence="5">CIDE-N domain-containing protein</fullName>
    </recommendedName>
</protein>
<dbReference type="PANTHER" id="PTHR12306">
    <property type="entry name" value="CELL DEATH ACTIVATOR CIDE"/>
    <property type="match status" value="1"/>
</dbReference>
<dbReference type="PANTHER" id="PTHR12306:SF15">
    <property type="entry name" value="DNAATION FACTOR-RELATED PROTEIN 1, ISOFORM B-RELATED"/>
    <property type="match status" value="1"/>
</dbReference>
<dbReference type="GO" id="GO:0006915">
    <property type="term" value="P:apoptotic process"/>
    <property type="evidence" value="ECO:0007669"/>
    <property type="project" value="UniProtKB-UniRule"/>
</dbReference>
<feature type="compositionally biased region" description="Polar residues" evidence="4">
    <location>
        <begin position="194"/>
        <end position="203"/>
    </location>
</feature>
<dbReference type="PROSITE" id="PS51135">
    <property type="entry name" value="CIDE_N"/>
    <property type="match status" value="1"/>
</dbReference>
<dbReference type="GeneID" id="105446125"/>
<feature type="domain" description="CIDE-N" evidence="5">
    <location>
        <begin position="7"/>
        <end position="82"/>
    </location>
</feature>
<feature type="compositionally biased region" description="Basic and acidic residues" evidence="4">
    <location>
        <begin position="466"/>
        <end position="482"/>
    </location>
</feature>
<feature type="compositionally biased region" description="Low complexity" evidence="4">
    <location>
        <begin position="127"/>
        <end position="179"/>
    </location>
</feature>
<feature type="compositionally biased region" description="Basic and acidic residues" evidence="4">
    <location>
        <begin position="443"/>
        <end position="458"/>
    </location>
</feature>
<dbReference type="SUPFAM" id="SSF54277">
    <property type="entry name" value="CAD &amp; PB1 domains"/>
    <property type="match status" value="1"/>
</dbReference>
<dbReference type="Proteomes" id="UP000007110">
    <property type="component" value="Unassembled WGS sequence"/>
</dbReference>
<dbReference type="EnsemblMetazoa" id="XM_030984666">
    <property type="protein sequence ID" value="XP_030840526"/>
    <property type="gene ID" value="LOC105446125"/>
</dbReference>
<dbReference type="InterPro" id="IPR003508">
    <property type="entry name" value="CIDE-N_dom"/>
</dbReference>
<dbReference type="RefSeq" id="XP_030840526.1">
    <property type="nucleotide sequence ID" value="XM_030984666.1"/>
</dbReference>